<dbReference type="VEuPathDB" id="TrichDB:TVAG_320840"/>
<proteinExistence type="predicted"/>
<dbReference type="PANTHER" id="PTHR24189">
    <property type="entry name" value="MYOTROPHIN"/>
    <property type="match status" value="1"/>
</dbReference>
<dbReference type="VEuPathDB" id="TrichDB:TVAGG3_0080370"/>
<reference evidence="4" key="1">
    <citation type="submission" date="2006-10" db="EMBL/GenBank/DDBJ databases">
        <authorList>
            <person name="Amadeo P."/>
            <person name="Zhao Q."/>
            <person name="Wortman J."/>
            <person name="Fraser-Liggett C."/>
            <person name="Carlton J."/>
        </authorList>
    </citation>
    <scope>NUCLEOTIDE SEQUENCE</scope>
    <source>
        <strain evidence="4">G3</strain>
    </source>
</reference>
<protein>
    <submittedName>
        <fullName evidence="4">Ankyrin repeat protein, putative</fullName>
    </submittedName>
</protein>
<dbReference type="InterPro" id="IPR002110">
    <property type="entry name" value="Ankyrin_rpt"/>
</dbReference>
<evidence type="ECO:0000256" key="2">
    <source>
        <dbReference type="ARBA" id="ARBA00023043"/>
    </source>
</evidence>
<keyword evidence="1" id="KW-0677">Repeat</keyword>
<dbReference type="SMART" id="SM00248">
    <property type="entry name" value="ANK"/>
    <property type="match status" value="1"/>
</dbReference>
<dbReference type="RefSeq" id="XP_001289503.1">
    <property type="nucleotide sequence ID" value="XM_001289502.1"/>
</dbReference>
<dbReference type="STRING" id="5722.A2H1Z5"/>
<organism evidence="4 5">
    <name type="scientific">Trichomonas vaginalis (strain ATCC PRA-98 / G3)</name>
    <dbReference type="NCBI Taxonomy" id="412133"/>
    <lineage>
        <taxon>Eukaryota</taxon>
        <taxon>Metamonada</taxon>
        <taxon>Parabasalia</taxon>
        <taxon>Trichomonadida</taxon>
        <taxon>Trichomonadidae</taxon>
        <taxon>Trichomonas</taxon>
    </lineage>
</organism>
<keyword evidence="2 3" id="KW-0040">ANK repeat</keyword>
<dbReference type="InParanoid" id="A2H1Z5"/>
<dbReference type="InterPro" id="IPR050745">
    <property type="entry name" value="Multifunctional_regulatory"/>
</dbReference>
<dbReference type="SMR" id="A2H1Z5"/>
<dbReference type="PROSITE" id="PS50297">
    <property type="entry name" value="ANK_REP_REGION"/>
    <property type="match status" value="1"/>
</dbReference>
<dbReference type="EMBL" id="DS124392">
    <property type="protein sequence ID" value="EAX76573.1"/>
    <property type="molecule type" value="Genomic_DNA"/>
</dbReference>
<dbReference type="PANTHER" id="PTHR24189:SF50">
    <property type="entry name" value="ANKYRIN REPEAT AND SOCS BOX PROTEIN 2"/>
    <property type="match status" value="1"/>
</dbReference>
<sequence length="65" mass="7089">MNGSDINSKDNEGKTALHGAAINNNKVMVEYLISHGIKINAADNDGYTTLYYALAFVNKEISELL</sequence>
<feature type="non-terminal residue" evidence="4">
    <location>
        <position position="65"/>
    </location>
</feature>
<keyword evidence="5" id="KW-1185">Reference proteome</keyword>
<evidence type="ECO:0000256" key="1">
    <source>
        <dbReference type="ARBA" id="ARBA00022737"/>
    </source>
</evidence>
<dbReference type="Pfam" id="PF12796">
    <property type="entry name" value="Ank_2"/>
    <property type="match status" value="1"/>
</dbReference>
<dbReference type="InterPro" id="IPR036770">
    <property type="entry name" value="Ankyrin_rpt-contain_sf"/>
</dbReference>
<gene>
    <name evidence="4" type="ORF">TVAG_582460</name>
</gene>
<name>A2H1Z5_TRIV3</name>
<dbReference type="Gene3D" id="1.25.40.20">
    <property type="entry name" value="Ankyrin repeat-containing domain"/>
    <property type="match status" value="1"/>
</dbReference>
<dbReference type="SUPFAM" id="SSF48403">
    <property type="entry name" value="Ankyrin repeat"/>
    <property type="match status" value="1"/>
</dbReference>
<evidence type="ECO:0000313" key="5">
    <source>
        <dbReference type="Proteomes" id="UP000001542"/>
    </source>
</evidence>
<evidence type="ECO:0000313" key="4">
    <source>
        <dbReference type="EMBL" id="EAX76573.1"/>
    </source>
</evidence>
<reference evidence="4" key="2">
    <citation type="journal article" date="2007" name="Science">
        <title>Draft genome sequence of the sexually transmitted pathogen Trichomonas vaginalis.</title>
        <authorList>
            <person name="Carlton J.M."/>
            <person name="Hirt R.P."/>
            <person name="Silva J.C."/>
            <person name="Delcher A.L."/>
            <person name="Schatz M."/>
            <person name="Zhao Q."/>
            <person name="Wortman J.R."/>
            <person name="Bidwell S.L."/>
            <person name="Alsmark U.C.M."/>
            <person name="Besteiro S."/>
            <person name="Sicheritz-Ponten T."/>
            <person name="Noel C.J."/>
            <person name="Dacks J.B."/>
            <person name="Foster P.G."/>
            <person name="Simillion C."/>
            <person name="Van de Peer Y."/>
            <person name="Miranda-Saavedra D."/>
            <person name="Barton G.J."/>
            <person name="Westrop G.D."/>
            <person name="Mueller S."/>
            <person name="Dessi D."/>
            <person name="Fiori P.L."/>
            <person name="Ren Q."/>
            <person name="Paulsen I."/>
            <person name="Zhang H."/>
            <person name="Bastida-Corcuera F.D."/>
            <person name="Simoes-Barbosa A."/>
            <person name="Brown M.T."/>
            <person name="Hayes R.D."/>
            <person name="Mukherjee M."/>
            <person name="Okumura C.Y."/>
            <person name="Schneider R."/>
            <person name="Smith A.J."/>
            <person name="Vanacova S."/>
            <person name="Villalvazo M."/>
            <person name="Haas B.J."/>
            <person name="Pertea M."/>
            <person name="Feldblyum T.V."/>
            <person name="Utterback T.R."/>
            <person name="Shu C.L."/>
            <person name="Osoegawa K."/>
            <person name="de Jong P.J."/>
            <person name="Hrdy I."/>
            <person name="Horvathova L."/>
            <person name="Zubacova Z."/>
            <person name="Dolezal P."/>
            <person name="Malik S.B."/>
            <person name="Logsdon J.M. Jr."/>
            <person name="Henze K."/>
            <person name="Gupta A."/>
            <person name="Wang C.C."/>
            <person name="Dunne R.L."/>
            <person name="Upcroft J.A."/>
            <person name="Upcroft P."/>
            <person name="White O."/>
            <person name="Salzberg S.L."/>
            <person name="Tang P."/>
            <person name="Chiu C.-H."/>
            <person name="Lee Y.-S."/>
            <person name="Embley T.M."/>
            <person name="Coombs G.H."/>
            <person name="Mottram J.C."/>
            <person name="Tachezy J."/>
            <person name="Fraser-Liggett C.M."/>
            <person name="Johnson P.J."/>
        </authorList>
    </citation>
    <scope>NUCLEOTIDE SEQUENCE [LARGE SCALE GENOMIC DNA]</scope>
    <source>
        <strain evidence="4">G3</strain>
    </source>
</reference>
<feature type="repeat" description="ANK" evidence="3">
    <location>
        <begin position="12"/>
        <end position="44"/>
    </location>
</feature>
<dbReference type="AlphaFoldDB" id="A2H1Z5"/>
<dbReference type="OrthoDB" id="10057496at2759"/>
<dbReference type="PROSITE" id="PS50088">
    <property type="entry name" value="ANK_REPEAT"/>
    <property type="match status" value="1"/>
</dbReference>
<dbReference type="KEGG" id="tva:4733984"/>
<accession>A2H1Z5</accession>
<evidence type="ECO:0000256" key="3">
    <source>
        <dbReference type="PROSITE-ProRule" id="PRU00023"/>
    </source>
</evidence>
<dbReference type="Proteomes" id="UP000001542">
    <property type="component" value="Unassembled WGS sequence"/>
</dbReference>